<protein>
    <submittedName>
        <fullName evidence="2">WxL domain-containing protein</fullName>
    </submittedName>
</protein>
<evidence type="ECO:0000259" key="1">
    <source>
        <dbReference type="Pfam" id="PF13731"/>
    </source>
</evidence>
<comment type="caution">
    <text evidence="2">The sequence shown here is derived from an EMBL/GenBank/DDBJ whole genome shotgun (WGS) entry which is preliminary data.</text>
</comment>
<name>A0A9X2CVE5_9BACI</name>
<organism evidence="2 3">
    <name type="scientific">Halalkalibacter alkaliphilus</name>
    <dbReference type="NCBI Taxonomy" id="2917993"/>
    <lineage>
        <taxon>Bacteria</taxon>
        <taxon>Bacillati</taxon>
        <taxon>Bacillota</taxon>
        <taxon>Bacilli</taxon>
        <taxon>Bacillales</taxon>
        <taxon>Bacillaceae</taxon>
        <taxon>Halalkalibacter</taxon>
    </lineage>
</organism>
<dbReference type="InterPro" id="IPR027994">
    <property type="entry name" value="WxL_dom"/>
</dbReference>
<dbReference type="AlphaFoldDB" id="A0A9X2CVE5"/>
<dbReference type="Proteomes" id="UP001139150">
    <property type="component" value="Unassembled WGS sequence"/>
</dbReference>
<dbReference type="EMBL" id="JAKRYL010000018">
    <property type="protein sequence ID" value="MCL7748697.1"/>
    <property type="molecule type" value="Genomic_DNA"/>
</dbReference>
<feature type="domain" description="WxL" evidence="1">
    <location>
        <begin position="14"/>
        <end position="141"/>
    </location>
</feature>
<gene>
    <name evidence="2" type="ORF">MF646_16350</name>
</gene>
<evidence type="ECO:0000313" key="3">
    <source>
        <dbReference type="Proteomes" id="UP001139150"/>
    </source>
</evidence>
<accession>A0A9X2CVE5</accession>
<dbReference type="Pfam" id="PF13731">
    <property type="entry name" value="WxL"/>
    <property type="match status" value="1"/>
</dbReference>
<evidence type="ECO:0000313" key="2">
    <source>
        <dbReference type="EMBL" id="MCL7748697.1"/>
    </source>
</evidence>
<proteinExistence type="predicted"/>
<sequence>MEKGEDKAYGNAGSLTIVDATGSGSGWGLSLKIMPMIEIGLPKEVSSKWSPGDLSLITQEAKIRAGEGSSESPQWFGNRTYEISESVPTKILSASPGEGMGTYHIDFGADSLKFSHSPSQHNTNTDTYYQTTLVWNIVSGPYY</sequence>
<keyword evidence="3" id="KW-1185">Reference proteome</keyword>
<reference evidence="2" key="1">
    <citation type="submission" date="2022-02" db="EMBL/GenBank/DDBJ databases">
        <title>Halalkalibacter sp. nov. isolated from Lonar Lake, India.</title>
        <authorList>
            <person name="Joshi A."/>
            <person name="Thite S."/>
            <person name="Lodha T."/>
        </authorList>
    </citation>
    <scope>NUCLEOTIDE SEQUENCE</scope>
    <source>
        <strain evidence="2">MEB205</strain>
    </source>
</reference>